<dbReference type="GO" id="GO:0005576">
    <property type="term" value="C:extracellular region"/>
    <property type="evidence" value="ECO:0007669"/>
    <property type="project" value="TreeGrafter"/>
</dbReference>
<dbReference type="PANTHER" id="PTHR30582">
    <property type="entry name" value="L,D-TRANSPEPTIDASE"/>
    <property type="match status" value="1"/>
</dbReference>
<dbReference type="GO" id="GO:0008360">
    <property type="term" value="P:regulation of cell shape"/>
    <property type="evidence" value="ECO:0007669"/>
    <property type="project" value="UniProtKB-KW"/>
</dbReference>
<protein>
    <recommendedName>
        <fullName evidence="8">L,D-TPase catalytic domain-containing protein</fullName>
    </recommendedName>
</protein>
<evidence type="ECO:0000259" key="8">
    <source>
        <dbReference type="Pfam" id="PF03734"/>
    </source>
</evidence>
<keyword evidence="3" id="KW-0133">Cell shape</keyword>
<sequence>MPSQEETPQTPPSPLPGSTPPEKNYFNKQYLWLAGALIPLALIAFSVMKSGEQNPALAEASKPQRISLTDRDLRTSLPASGLEGQPVELSLHLLLASHQAPVQLNLSYQDFDYAGKAIIAEKKLEWNGSLLKVPLIFQSPGQKEIQLKDSSNHLLKALKLKVTPFPASVFPKKWEEFKNLAPHPERFHIWANLFYDEKTHPNQRQYVQITHEDRLIDRFLISSGAAGHITPVGEYKLGFKDFYPRSSRYNNTPMPFWSAINVNGNQGEYGFHSLEDGGYLYLLGKPASHGCIRLSRLPSVETDPQTGQKSWGDRGGARWIFDRVPPETPVTIFKQPLPDFEFQDYVAYLQEANKKFALEQAKKAEKIRKASEG</sequence>
<dbReference type="CDD" id="cd16913">
    <property type="entry name" value="YkuD_like"/>
    <property type="match status" value="1"/>
</dbReference>
<evidence type="ECO:0000256" key="1">
    <source>
        <dbReference type="ARBA" id="ARBA00004752"/>
    </source>
</evidence>
<feature type="region of interest" description="Disordered" evidence="6">
    <location>
        <begin position="1"/>
        <end position="21"/>
    </location>
</feature>
<keyword evidence="7" id="KW-1133">Transmembrane helix</keyword>
<evidence type="ECO:0000313" key="9">
    <source>
        <dbReference type="EMBL" id="PIW17529.1"/>
    </source>
</evidence>
<keyword evidence="5" id="KW-0961">Cell wall biogenesis/degradation</keyword>
<evidence type="ECO:0000256" key="7">
    <source>
        <dbReference type="SAM" id="Phobius"/>
    </source>
</evidence>
<dbReference type="EMBL" id="PFFQ01000023">
    <property type="protein sequence ID" value="PIW17529.1"/>
    <property type="molecule type" value="Genomic_DNA"/>
</dbReference>
<keyword evidence="7" id="KW-0812">Transmembrane</keyword>
<dbReference type="UniPathway" id="UPA00219"/>
<evidence type="ECO:0000256" key="4">
    <source>
        <dbReference type="ARBA" id="ARBA00022984"/>
    </source>
</evidence>
<comment type="pathway">
    <text evidence="1">Cell wall biogenesis; peptidoglycan biosynthesis.</text>
</comment>
<dbReference type="SUPFAM" id="SSF141523">
    <property type="entry name" value="L,D-transpeptidase catalytic domain-like"/>
    <property type="match status" value="1"/>
</dbReference>
<dbReference type="GO" id="GO:0018104">
    <property type="term" value="P:peptidoglycan-protein cross-linking"/>
    <property type="evidence" value="ECO:0007669"/>
    <property type="project" value="TreeGrafter"/>
</dbReference>
<dbReference type="Pfam" id="PF03734">
    <property type="entry name" value="YkuD"/>
    <property type="match status" value="1"/>
</dbReference>
<organism evidence="9 10">
    <name type="scientific">bacterium (Candidatus Blackallbacteria) CG17_big_fil_post_rev_8_21_14_2_50_48_46</name>
    <dbReference type="NCBI Taxonomy" id="2014261"/>
    <lineage>
        <taxon>Bacteria</taxon>
        <taxon>Candidatus Blackallbacteria</taxon>
    </lineage>
</organism>
<keyword evidence="7" id="KW-0472">Membrane</keyword>
<gene>
    <name evidence="9" type="ORF">COW36_08510</name>
</gene>
<dbReference type="InterPro" id="IPR038063">
    <property type="entry name" value="Transpep_catalytic_dom"/>
</dbReference>
<dbReference type="GO" id="GO:0016740">
    <property type="term" value="F:transferase activity"/>
    <property type="evidence" value="ECO:0007669"/>
    <property type="project" value="UniProtKB-KW"/>
</dbReference>
<proteinExistence type="predicted"/>
<dbReference type="Proteomes" id="UP000231019">
    <property type="component" value="Unassembled WGS sequence"/>
</dbReference>
<feature type="domain" description="L,D-TPase catalytic" evidence="8">
    <location>
        <begin position="205"/>
        <end position="332"/>
    </location>
</feature>
<reference evidence="9 10" key="1">
    <citation type="submission" date="2017-09" db="EMBL/GenBank/DDBJ databases">
        <title>Depth-based differentiation of microbial function through sediment-hosted aquifers and enrichment of novel symbionts in the deep terrestrial subsurface.</title>
        <authorList>
            <person name="Probst A.J."/>
            <person name="Ladd B."/>
            <person name="Jarett J.K."/>
            <person name="Geller-Mcgrath D.E."/>
            <person name="Sieber C.M."/>
            <person name="Emerson J.B."/>
            <person name="Anantharaman K."/>
            <person name="Thomas B.C."/>
            <person name="Malmstrom R."/>
            <person name="Stieglmeier M."/>
            <person name="Klingl A."/>
            <person name="Woyke T."/>
            <person name="Ryan C.M."/>
            <person name="Banfield J.F."/>
        </authorList>
    </citation>
    <scope>NUCLEOTIDE SEQUENCE [LARGE SCALE GENOMIC DNA]</scope>
    <source>
        <strain evidence="9">CG17_big_fil_post_rev_8_21_14_2_50_48_46</strain>
    </source>
</reference>
<dbReference type="AlphaFoldDB" id="A0A2M7G6F9"/>
<accession>A0A2M7G6F9</accession>
<feature type="transmembrane region" description="Helical" evidence="7">
    <location>
        <begin position="30"/>
        <end position="48"/>
    </location>
</feature>
<dbReference type="PANTHER" id="PTHR30582:SF2">
    <property type="entry name" value="L,D-TRANSPEPTIDASE YCIB-RELATED"/>
    <property type="match status" value="1"/>
</dbReference>
<evidence type="ECO:0000256" key="6">
    <source>
        <dbReference type="SAM" id="MobiDB-lite"/>
    </source>
</evidence>
<dbReference type="InterPro" id="IPR005490">
    <property type="entry name" value="LD_TPept_cat_dom"/>
</dbReference>
<keyword evidence="2" id="KW-0808">Transferase</keyword>
<comment type="caution">
    <text evidence="9">The sequence shown here is derived from an EMBL/GenBank/DDBJ whole genome shotgun (WGS) entry which is preliminary data.</text>
</comment>
<evidence type="ECO:0000256" key="3">
    <source>
        <dbReference type="ARBA" id="ARBA00022960"/>
    </source>
</evidence>
<dbReference type="Gene3D" id="2.40.440.10">
    <property type="entry name" value="L,D-transpeptidase catalytic domain-like"/>
    <property type="match status" value="1"/>
</dbReference>
<feature type="compositionally biased region" description="Pro residues" evidence="6">
    <location>
        <begin position="9"/>
        <end position="19"/>
    </location>
</feature>
<dbReference type="GO" id="GO:0071972">
    <property type="term" value="F:peptidoglycan L,D-transpeptidase activity"/>
    <property type="evidence" value="ECO:0007669"/>
    <property type="project" value="TreeGrafter"/>
</dbReference>
<evidence type="ECO:0000256" key="2">
    <source>
        <dbReference type="ARBA" id="ARBA00022679"/>
    </source>
</evidence>
<keyword evidence="4" id="KW-0573">Peptidoglycan synthesis</keyword>
<dbReference type="GO" id="GO:0071555">
    <property type="term" value="P:cell wall organization"/>
    <property type="evidence" value="ECO:0007669"/>
    <property type="project" value="UniProtKB-KW"/>
</dbReference>
<name>A0A2M7G6F9_9BACT</name>
<evidence type="ECO:0000256" key="5">
    <source>
        <dbReference type="ARBA" id="ARBA00023316"/>
    </source>
</evidence>
<dbReference type="InterPro" id="IPR050979">
    <property type="entry name" value="LD-transpeptidase"/>
</dbReference>
<evidence type="ECO:0000313" key="10">
    <source>
        <dbReference type="Proteomes" id="UP000231019"/>
    </source>
</evidence>